<dbReference type="AlphaFoldDB" id="S8D4I6"/>
<proteinExistence type="predicted"/>
<comment type="caution">
    <text evidence="2">The sequence shown here is derived from an EMBL/GenBank/DDBJ whole genome shotgun (WGS) entry which is preliminary data.</text>
</comment>
<reference evidence="2 3" key="1">
    <citation type="journal article" date="2013" name="BMC Genomics">
        <title>The miniature genome of a carnivorous plant Genlisea aurea contains a low number of genes and short non-coding sequences.</title>
        <authorList>
            <person name="Leushkin E.V."/>
            <person name="Sutormin R.A."/>
            <person name="Nabieva E.R."/>
            <person name="Penin A.A."/>
            <person name="Kondrashov A.S."/>
            <person name="Logacheva M.D."/>
        </authorList>
    </citation>
    <scope>NUCLEOTIDE SEQUENCE [LARGE SCALE GENOMIC DNA]</scope>
</reference>
<feature type="compositionally biased region" description="Polar residues" evidence="1">
    <location>
        <begin position="198"/>
        <end position="210"/>
    </location>
</feature>
<feature type="non-terminal residue" evidence="2">
    <location>
        <position position="253"/>
    </location>
</feature>
<feature type="compositionally biased region" description="Low complexity" evidence="1">
    <location>
        <begin position="123"/>
        <end position="180"/>
    </location>
</feature>
<evidence type="ECO:0000256" key="1">
    <source>
        <dbReference type="SAM" id="MobiDB-lite"/>
    </source>
</evidence>
<accession>S8D4I6</accession>
<evidence type="ECO:0000313" key="2">
    <source>
        <dbReference type="EMBL" id="EPS57578.1"/>
    </source>
</evidence>
<dbReference type="OrthoDB" id="774557at2759"/>
<feature type="compositionally biased region" description="Low complexity" evidence="1">
    <location>
        <begin position="244"/>
        <end position="253"/>
    </location>
</feature>
<organism evidence="2 3">
    <name type="scientific">Genlisea aurea</name>
    <dbReference type="NCBI Taxonomy" id="192259"/>
    <lineage>
        <taxon>Eukaryota</taxon>
        <taxon>Viridiplantae</taxon>
        <taxon>Streptophyta</taxon>
        <taxon>Embryophyta</taxon>
        <taxon>Tracheophyta</taxon>
        <taxon>Spermatophyta</taxon>
        <taxon>Magnoliopsida</taxon>
        <taxon>eudicotyledons</taxon>
        <taxon>Gunneridae</taxon>
        <taxon>Pentapetalae</taxon>
        <taxon>asterids</taxon>
        <taxon>lamiids</taxon>
        <taxon>Lamiales</taxon>
        <taxon>Lentibulariaceae</taxon>
        <taxon>Genlisea</taxon>
    </lineage>
</organism>
<dbReference type="EMBL" id="AUSU01010081">
    <property type="protein sequence ID" value="EPS57578.1"/>
    <property type="molecule type" value="Genomic_DNA"/>
</dbReference>
<name>S8D4I6_9LAMI</name>
<feature type="compositionally biased region" description="Polar residues" evidence="1">
    <location>
        <begin position="36"/>
        <end position="46"/>
    </location>
</feature>
<feature type="region of interest" description="Disordered" evidence="1">
    <location>
        <begin position="1"/>
        <end position="46"/>
    </location>
</feature>
<keyword evidence="3" id="KW-1185">Reference proteome</keyword>
<feature type="region of interest" description="Disordered" evidence="1">
    <location>
        <begin position="68"/>
        <end position="253"/>
    </location>
</feature>
<evidence type="ECO:0000313" key="3">
    <source>
        <dbReference type="Proteomes" id="UP000015453"/>
    </source>
</evidence>
<gene>
    <name evidence="2" type="ORF">M569_17239</name>
</gene>
<protein>
    <submittedName>
        <fullName evidence="2">Uncharacterized protein</fullName>
    </submittedName>
</protein>
<sequence length="253" mass="26432">MLPQGPSAPLGGAQSVPPSLLRSNSGILGGQGGGMPSQSAFPSLVSPRNQFGGMNMLGHASGASSLLHQSFGNGGPASGLPGHGSSRGIIDGVAEPGPMSNVGNGMGFKTPPPSYIASPMMANSNSSGQQQFSSSSVGQAMTDQQQLDPQNFQHNQQQMQPFSVQNGSQQQQQPQQLQFQSMRPSLGGGAGPVKLEPQTANDQTPQQLQAMANVGSVKLESQQMQGMRNLGPVKMEPDPSLYIQQQQQQQQQQ</sequence>
<dbReference type="Proteomes" id="UP000015453">
    <property type="component" value="Unassembled WGS sequence"/>
</dbReference>